<evidence type="ECO:0000256" key="4">
    <source>
        <dbReference type="PIRSR" id="PIRSR001235-2"/>
    </source>
</evidence>
<feature type="binding site" evidence="4">
    <location>
        <position position="309"/>
    </location>
    <ligand>
        <name>allantoate</name>
        <dbReference type="ChEBI" id="CHEBI:17536"/>
    </ligand>
</feature>
<evidence type="ECO:0000313" key="5">
    <source>
        <dbReference type="EMBL" id="MBJ3778523.1"/>
    </source>
</evidence>
<dbReference type="RefSeq" id="WP_198884429.1">
    <property type="nucleotide sequence ID" value="NZ_JAEKJA010000030.1"/>
</dbReference>
<dbReference type="SUPFAM" id="SSF53187">
    <property type="entry name" value="Zn-dependent exopeptidases"/>
    <property type="match status" value="1"/>
</dbReference>
<dbReference type="PIRSF" id="PIRSF001235">
    <property type="entry name" value="Amidase_carbamoylase"/>
    <property type="match status" value="1"/>
</dbReference>
<dbReference type="GO" id="GO:0016813">
    <property type="term" value="F:hydrolase activity, acting on carbon-nitrogen (but not peptide) bonds, in linear amidines"/>
    <property type="evidence" value="ECO:0007669"/>
    <property type="project" value="InterPro"/>
</dbReference>
<dbReference type="PANTHER" id="PTHR32494">
    <property type="entry name" value="ALLANTOATE DEIMINASE-RELATED"/>
    <property type="match status" value="1"/>
</dbReference>
<keyword evidence="2 5" id="KW-0378">Hydrolase</keyword>
<feature type="binding site" evidence="3">
    <location>
        <position position="102"/>
    </location>
    <ligand>
        <name>Zn(2+)</name>
        <dbReference type="ChEBI" id="CHEBI:29105"/>
        <label>2</label>
    </ligand>
</feature>
<dbReference type="SUPFAM" id="SSF55031">
    <property type="entry name" value="Bacterial exopeptidase dimerisation domain"/>
    <property type="match status" value="1"/>
</dbReference>
<evidence type="ECO:0000256" key="2">
    <source>
        <dbReference type="ARBA" id="ARBA00022801"/>
    </source>
</evidence>
<dbReference type="InterPro" id="IPR002933">
    <property type="entry name" value="Peptidase_M20"/>
</dbReference>
<keyword evidence="6" id="KW-1185">Reference proteome</keyword>
<name>A0A934ITW6_9HYPH</name>
<feature type="binding site" evidence="3">
    <location>
        <position position="205"/>
    </location>
    <ligand>
        <name>Zn(2+)</name>
        <dbReference type="ChEBI" id="CHEBI:29105"/>
        <label>1</label>
    </ligand>
</feature>
<feature type="binding site" evidence="3">
    <location>
        <position position="403"/>
    </location>
    <ligand>
        <name>Zn(2+)</name>
        <dbReference type="ChEBI" id="CHEBI:29105"/>
        <label>2</label>
    </ligand>
</feature>
<dbReference type="Gene3D" id="3.40.630.10">
    <property type="entry name" value="Zn peptidases"/>
    <property type="match status" value="1"/>
</dbReference>
<accession>A0A934ITW6</accession>
<dbReference type="NCBIfam" id="TIGR01879">
    <property type="entry name" value="hydantase"/>
    <property type="match status" value="1"/>
</dbReference>
<dbReference type="InterPro" id="IPR010158">
    <property type="entry name" value="Amidase_Cbmase"/>
</dbReference>
<comment type="cofactor">
    <cofactor evidence="3">
        <name>Zn(2+)</name>
        <dbReference type="ChEBI" id="CHEBI:29105"/>
    </cofactor>
    <text evidence="3">Binds 2 Zn(2+) ions per subunit.</text>
</comment>
<dbReference type="InterPro" id="IPR036264">
    <property type="entry name" value="Bact_exopeptidase_dim_dom"/>
</dbReference>
<proteinExistence type="inferred from homology"/>
<evidence type="ECO:0000313" key="6">
    <source>
        <dbReference type="Proteomes" id="UP000609531"/>
    </source>
</evidence>
<protein>
    <submittedName>
        <fullName evidence="5">Zn-dependent hydrolase</fullName>
    </submittedName>
</protein>
<sequence>MSLHDSAIAAAVDALMPEAADLFATLARETADPEIGITRPSYGEGETIAFRRVAEAATRHGLVVGTDAAANCIITAPGAAPKGAGIVTGSHLDSVPMGGNFDGLAGVVAGWLAAAALRRADVTLANDLTVIGMRGEESAWFSTHHIGSRAAIGLLPADELDSSRRFDSGRTLGEHMTDLGCDVAAIRAGTATFAPADVAAFLEVHIEQGPVLVYEEIGVGLVTGIRGNLRARAACCIGETAHSGAVPRGMRHDAALAVAEFLSRAEAMWIELEAEGRDMVLTFGKVHTDIAQHSHNKVPGRMDFCIDVRSHETDTLDIMEAFLPKLAAEIGARRGVTFDLGRFSRVTPAPMAASVRAATTAAADALGIRTMEIASGGGHDAGDFANAGVPAGMIFVRNPNGSHNPDEAMALEDFAEAVKVLALAIVRLDRAQAAADAGTVAA</sequence>
<feature type="binding site" evidence="3">
    <location>
        <position position="91"/>
    </location>
    <ligand>
        <name>Zn(2+)</name>
        <dbReference type="ChEBI" id="CHEBI:29105"/>
        <label>1</label>
    </ligand>
</feature>
<evidence type="ECO:0000256" key="3">
    <source>
        <dbReference type="PIRSR" id="PIRSR001235-1"/>
    </source>
</evidence>
<dbReference type="PANTHER" id="PTHR32494:SF5">
    <property type="entry name" value="ALLANTOATE AMIDOHYDROLASE"/>
    <property type="match status" value="1"/>
</dbReference>
<feature type="binding site" evidence="3">
    <location>
        <position position="102"/>
    </location>
    <ligand>
        <name>Zn(2+)</name>
        <dbReference type="ChEBI" id="CHEBI:29105"/>
        <label>1</label>
    </ligand>
</feature>
<dbReference type="GO" id="GO:0046872">
    <property type="term" value="F:metal ion binding"/>
    <property type="evidence" value="ECO:0007669"/>
    <property type="project" value="UniProtKB-KW"/>
</dbReference>
<keyword evidence="3" id="KW-0479">Metal-binding</keyword>
<feature type="binding site" evidence="3">
    <location>
        <position position="137"/>
    </location>
    <ligand>
        <name>Zn(2+)</name>
        <dbReference type="ChEBI" id="CHEBI:29105"/>
        <label>2</label>
    </ligand>
</feature>
<dbReference type="EMBL" id="JAEKJA010000030">
    <property type="protein sequence ID" value="MBJ3778523.1"/>
    <property type="molecule type" value="Genomic_DNA"/>
</dbReference>
<dbReference type="Gene3D" id="3.30.70.360">
    <property type="match status" value="1"/>
</dbReference>
<feature type="binding site" evidence="4">
    <location>
        <position position="230"/>
    </location>
    <ligand>
        <name>allantoate</name>
        <dbReference type="ChEBI" id="CHEBI:17536"/>
    </ligand>
</feature>
<comment type="caution">
    <text evidence="5">The sequence shown here is derived from an EMBL/GenBank/DDBJ whole genome shotgun (WGS) entry which is preliminary data.</text>
</comment>
<dbReference type="Proteomes" id="UP000609531">
    <property type="component" value="Unassembled WGS sequence"/>
</dbReference>
<dbReference type="Pfam" id="PF01546">
    <property type="entry name" value="Peptidase_M20"/>
    <property type="match status" value="1"/>
</dbReference>
<gene>
    <name evidence="5" type="ORF">JCR33_22675</name>
</gene>
<dbReference type="AlphaFoldDB" id="A0A934ITW6"/>
<reference evidence="5" key="1">
    <citation type="submission" date="2020-12" db="EMBL/GenBank/DDBJ databases">
        <title>Bacterial taxonomy.</title>
        <authorList>
            <person name="Pan X."/>
        </authorList>
    </citation>
    <scope>NUCLEOTIDE SEQUENCE</scope>
    <source>
        <strain evidence="5">B2012</strain>
    </source>
</reference>
<organism evidence="5 6">
    <name type="scientific">Acuticoccus mangrovi</name>
    <dbReference type="NCBI Taxonomy" id="2796142"/>
    <lineage>
        <taxon>Bacteria</taxon>
        <taxon>Pseudomonadati</taxon>
        <taxon>Pseudomonadota</taxon>
        <taxon>Alphaproteobacteria</taxon>
        <taxon>Hyphomicrobiales</taxon>
        <taxon>Amorphaceae</taxon>
        <taxon>Acuticoccus</taxon>
    </lineage>
</organism>
<evidence type="ECO:0000256" key="1">
    <source>
        <dbReference type="ARBA" id="ARBA00006153"/>
    </source>
</evidence>
<feature type="binding site" evidence="4">
    <location>
        <position position="296"/>
    </location>
    <ligand>
        <name>allantoate</name>
        <dbReference type="ChEBI" id="CHEBI:17536"/>
    </ligand>
</feature>
<keyword evidence="3" id="KW-0862">Zinc</keyword>
<comment type="similarity">
    <text evidence="1">Belongs to the peptidase M20 family.</text>
</comment>